<sequence>MSNTKMTVWALFDSGNGSYTKGVATLNSSGGANIDIYPVGIDIENKNNHFINLNLADYGRLFGDTKLFDELDKLPKPDLIIASPPCESWSNASAMNEGNACWKQEDLSDALFAPQREASMFTIRNRSDYEQAYINYQYDRQFMKRINGELTAFNTIEIIKRYEPRYFIIENPASGRLWKYIEQVIGFNLPYLNMTRYNNYDYPLQKPTKFASNIDLGLKNDIIKQEVEWKYFSKSYNERSNIPQNLVIEIFTKVYNKFIQEKQHDK</sequence>
<dbReference type="SUPFAM" id="SSF53335">
    <property type="entry name" value="S-adenosyl-L-methionine-dependent methyltransferases"/>
    <property type="match status" value="1"/>
</dbReference>
<proteinExistence type="predicted"/>
<reference evidence="1 2" key="1">
    <citation type="submission" date="2018-06" db="EMBL/GenBank/DDBJ databases">
        <authorList>
            <consortium name="Pathogen Informatics"/>
            <person name="Doyle S."/>
        </authorList>
    </citation>
    <scope>NUCLEOTIDE SEQUENCE [LARGE SCALE GENOMIC DNA]</scope>
    <source>
        <strain evidence="1 2">NCTC12224</strain>
    </source>
</reference>
<name>A0A380K6N6_9STRE</name>
<dbReference type="EMBL" id="UHFN01000007">
    <property type="protein sequence ID" value="SUN60568.1"/>
    <property type="molecule type" value="Genomic_DNA"/>
</dbReference>
<dbReference type="Gene3D" id="3.40.50.150">
    <property type="entry name" value="Vaccinia Virus protein VP39"/>
    <property type="match status" value="1"/>
</dbReference>
<evidence type="ECO:0000313" key="2">
    <source>
        <dbReference type="Proteomes" id="UP000254924"/>
    </source>
</evidence>
<gene>
    <name evidence="1" type="ORF">NCTC12224_00953</name>
</gene>
<evidence type="ECO:0000313" key="1">
    <source>
        <dbReference type="EMBL" id="SUN60568.1"/>
    </source>
</evidence>
<dbReference type="InterPro" id="IPR029063">
    <property type="entry name" value="SAM-dependent_MTases_sf"/>
</dbReference>
<dbReference type="OrthoDB" id="2212884at2"/>
<dbReference type="Proteomes" id="UP000254924">
    <property type="component" value="Unassembled WGS sequence"/>
</dbReference>
<keyword evidence="2" id="KW-1185">Reference proteome</keyword>
<accession>A0A380K6N6</accession>
<organism evidence="1 2">
    <name type="scientific">Streptococcus hyointestinalis</name>
    <dbReference type="NCBI Taxonomy" id="1337"/>
    <lineage>
        <taxon>Bacteria</taxon>
        <taxon>Bacillati</taxon>
        <taxon>Bacillota</taxon>
        <taxon>Bacilli</taxon>
        <taxon>Lactobacillales</taxon>
        <taxon>Streptococcaceae</taxon>
        <taxon>Streptococcus</taxon>
    </lineage>
</organism>
<protein>
    <submittedName>
        <fullName evidence="1">Phage protein</fullName>
    </submittedName>
</protein>
<dbReference type="AlphaFoldDB" id="A0A380K6N6"/>